<organism evidence="1 2">
    <name type="scientific">Caerostris extrusa</name>
    <name type="common">Bark spider</name>
    <name type="synonym">Caerostris bankana</name>
    <dbReference type="NCBI Taxonomy" id="172846"/>
    <lineage>
        <taxon>Eukaryota</taxon>
        <taxon>Metazoa</taxon>
        <taxon>Ecdysozoa</taxon>
        <taxon>Arthropoda</taxon>
        <taxon>Chelicerata</taxon>
        <taxon>Arachnida</taxon>
        <taxon>Araneae</taxon>
        <taxon>Araneomorphae</taxon>
        <taxon>Entelegynae</taxon>
        <taxon>Araneoidea</taxon>
        <taxon>Araneidae</taxon>
        <taxon>Caerostris</taxon>
    </lineage>
</organism>
<sequence>MSGSICSRYSCRLAFMSDSMAVANPLQVGNYERQYGCSRSIAGRRYTFCAAPFAPPKSRVMRLGCQSPTRLLRVKRNGGEKQERKRGKETKSAETLMCSPLIFGGRCELADINYAQMKRSRKGNQFITIAVVERQGNRVVFVVTALDPGHSLHRSSR</sequence>
<evidence type="ECO:0000313" key="2">
    <source>
        <dbReference type="Proteomes" id="UP001054945"/>
    </source>
</evidence>
<gene>
    <name evidence="1" type="ORF">CEXT_10141</name>
</gene>
<keyword evidence="2" id="KW-1185">Reference proteome</keyword>
<accession>A0AAV4Y772</accession>
<proteinExistence type="predicted"/>
<dbReference type="AlphaFoldDB" id="A0AAV4Y772"/>
<protein>
    <submittedName>
        <fullName evidence="1">Uncharacterized protein</fullName>
    </submittedName>
</protein>
<dbReference type="Proteomes" id="UP001054945">
    <property type="component" value="Unassembled WGS sequence"/>
</dbReference>
<evidence type="ECO:0000313" key="1">
    <source>
        <dbReference type="EMBL" id="GIZ01987.1"/>
    </source>
</evidence>
<reference evidence="1 2" key="1">
    <citation type="submission" date="2021-06" db="EMBL/GenBank/DDBJ databases">
        <title>Caerostris extrusa draft genome.</title>
        <authorList>
            <person name="Kono N."/>
            <person name="Arakawa K."/>
        </authorList>
    </citation>
    <scope>NUCLEOTIDE SEQUENCE [LARGE SCALE GENOMIC DNA]</scope>
</reference>
<dbReference type="EMBL" id="BPLR01018745">
    <property type="protein sequence ID" value="GIZ01987.1"/>
    <property type="molecule type" value="Genomic_DNA"/>
</dbReference>
<name>A0AAV4Y772_CAEEX</name>
<comment type="caution">
    <text evidence="1">The sequence shown here is derived from an EMBL/GenBank/DDBJ whole genome shotgun (WGS) entry which is preliminary data.</text>
</comment>